<dbReference type="InterPro" id="IPR000595">
    <property type="entry name" value="cNMP-bd_dom"/>
</dbReference>
<dbReference type="GO" id="GO:0016301">
    <property type="term" value="F:kinase activity"/>
    <property type="evidence" value="ECO:0007669"/>
    <property type="project" value="UniProtKB-KW"/>
</dbReference>
<keyword evidence="1 6" id="KW-0597">Phosphoprotein</keyword>
<dbReference type="Pfam" id="PF00027">
    <property type="entry name" value="cNMP_binding"/>
    <property type="match status" value="1"/>
</dbReference>
<dbReference type="Gene3D" id="1.10.10.10">
    <property type="entry name" value="Winged helix-like DNA-binding domain superfamily/Winged helix DNA-binding domain"/>
    <property type="match status" value="1"/>
</dbReference>
<evidence type="ECO:0000259" key="9">
    <source>
        <dbReference type="PROSITE" id="PS51063"/>
    </source>
</evidence>
<evidence type="ECO:0000313" key="10">
    <source>
        <dbReference type="EMBL" id="SDG04038.1"/>
    </source>
</evidence>
<dbReference type="GO" id="GO:0006355">
    <property type="term" value="P:regulation of DNA-templated transcription"/>
    <property type="evidence" value="ECO:0007669"/>
    <property type="project" value="InterPro"/>
</dbReference>
<evidence type="ECO:0000256" key="1">
    <source>
        <dbReference type="ARBA" id="ARBA00022553"/>
    </source>
</evidence>
<dbReference type="InterPro" id="IPR039420">
    <property type="entry name" value="WalR-like"/>
</dbReference>
<dbReference type="OrthoDB" id="9127033at2"/>
<dbReference type="EMBL" id="FNBH01000003">
    <property type="protein sequence ID" value="SDG04038.1"/>
    <property type="molecule type" value="Genomic_DNA"/>
</dbReference>
<dbReference type="InterPro" id="IPR012318">
    <property type="entry name" value="HTH_CRP"/>
</dbReference>
<dbReference type="Proteomes" id="UP000199203">
    <property type="component" value="Unassembled WGS sequence"/>
</dbReference>
<protein>
    <submittedName>
        <fullName evidence="10">cAMP-binding domain of CRP or a regulatory subunit of cAMP-dependent protein kinases</fullName>
    </submittedName>
</protein>
<dbReference type="GO" id="GO:0000156">
    <property type="term" value="F:phosphorelay response regulator activity"/>
    <property type="evidence" value="ECO:0007669"/>
    <property type="project" value="TreeGrafter"/>
</dbReference>
<dbReference type="SMART" id="SM00100">
    <property type="entry name" value="cNMP"/>
    <property type="match status" value="1"/>
</dbReference>
<dbReference type="InterPro" id="IPR011006">
    <property type="entry name" value="CheY-like_superfamily"/>
</dbReference>
<evidence type="ECO:0000256" key="3">
    <source>
        <dbReference type="ARBA" id="ARBA00023015"/>
    </source>
</evidence>
<keyword evidence="2" id="KW-0902">Two-component regulatory system</keyword>
<dbReference type="Gene3D" id="3.40.50.2300">
    <property type="match status" value="1"/>
</dbReference>
<keyword evidence="4" id="KW-0238">DNA-binding</keyword>
<dbReference type="PROSITE" id="PS50042">
    <property type="entry name" value="CNMP_BINDING_3"/>
    <property type="match status" value="1"/>
</dbReference>
<dbReference type="InterPro" id="IPR001789">
    <property type="entry name" value="Sig_transdc_resp-reg_receiver"/>
</dbReference>
<dbReference type="SMART" id="SM00419">
    <property type="entry name" value="HTH_CRP"/>
    <property type="match status" value="1"/>
</dbReference>
<reference evidence="11" key="1">
    <citation type="submission" date="2016-10" db="EMBL/GenBank/DDBJ databases">
        <authorList>
            <person name="Varghese N."/>
            <person name="Submissions S."/>
        </authorList>
    </citation>
    <scope>NUCLEOTIDE SEQUENCE [LARGE SCALE GENOMIC DNA]</scope>
    <source>
        <strain evidence="11">DSM 19684</strain>
    </source>
</reference>
<dbReference type="STRING" id="454006.SAMN05421825_2510"/>
<keyword evidence="11" id="KW-1185">Reference proteome</keyword>
<evidence type="ECO:0000256" key="5">
    <source>
        <dbReference type="ARBA" id="ARBA00023163"/>
    </source>
</evidence>
<dbReference type="SMART" id="SM00448">
    <property type="entry name" value="REC"/>
    <property type="match status" value="1"/>
</dbReference>
<dbReference type="SUPFAM" id="SSF51206">
    <property type="entry name" value="cAMP-binding domain-like"/>
    <property type="match status" value="1"/>
</dbReference>
<dbReference type="SUPFAM" id="SSF46785">
    <property type="entry name" value="Winged helix' DNA-binding domain"/>
    <property type="match status" value="1"/>
</dbReference>
<evidence type="ECO:0000256" key="2">
    <source>
        <dbReference type="ARBA" id="ARBA00023012"/>
    </source>
</evidence>
<dbReference type="CDD" id="cd00038">
    <property type="entry name" value="CAP_ED"/>
    <property type="match status" value="1"/>
</dbReference>
<dbReference type="Gene3D" id="2.60.120.10">
    <property type="entry name" value="Jelly Rolls"/>
    <property type="match status" value="1"/>
</dbReference>
<gene>
    <name evidence="10" type="ORF">SAMN05421825_2510</name>
</gene>
<evidence type="ECO:0000256" key="4">
    <source>
        <dbReference type="ARBA" id="ARBA00023125"/>
    </source>
</evidence>
<dbReference type="InterPro" id="IPR018490">
    <property type="entry name" value="cNMP-bd_dom_sf"/>
</dbReference>
<name>A0A1G7QZT1_9FLAO</name>
<feature type="domain" description="HTH crp-type" evidence="9">
    <location>
        <begin position="276"/>
        <end position="343"/>
    </location>
</feature>
<dbReference type="InterPro" id="IPR036390">
    <property type="entry name" value="WH_DNA-bd_sf"/>
</dbReference>
<dbReference type="RefSeq" id="WP_089873789.1">
    <property type="nucleotide sequence ID" value="NZ_FNBH01000003.1"/>
</dbReference>
<dbReference type="PROSITE" id="PS50110">
    <property type="entry name" value="RESPONSE_REGULATORY"/>
    <property type="match status" value="1"/>
</dbReference>
<sequence>MEKKRILIIEDNEDIRENTSEILELANYKVFQASNGKQGVDMAIEHLPDVILCDIMMPEMDGYGVLHLLSKREDTGLIPFVFITAKTDRTEIRKGIEMGADDYLTKPYDDIELLNAIESRLKKKELQKTLYTSNLSRMTNLFQNINGLEELKRSFDERKIRSFKKKQVIYYEGDSANNIYLVLSGAVKTTKMTDDGKELMTGVYHADNYFGIVSLFSGKEYKETAEVLEDATLCSVSKEIVDQLLHKYPDIAEKFISILAQNVSNHEEQLLQLAYFSVRKRMAEVLIRLHSGHPDKNSFEISRENLACMAGMASETVSRILGDFKAEKLIDKNAGTITIVDISGLRKLKN</sequence>
<accession>A0A1G7QZT1</accession>
<dbReference type="AlphaFoldDB" id="A0A1G7QZT1"/>
<feature type="domain" description="Cyclic nucleotide-binding" evidence="7">
    <location>
        <begin position="149"/>
        <end position="262"/>
    </location>
</feature>
<dbReference type="Pfam" id="PF13545">
    <property type="entry name" value="HTH_Crp_2"/>
    <property type="match status" value="1"/>
</dbReference>
<proteinExistence type="predicted"/>
<evidence type="ECO:0000256" key="6">
    <source>
        <dbReference type="PROSITE-ProRule" id="PRU00169"/>
    </source>
</evidence>
<keyword evidence="10" id="KW-0418">Kinase</keyword>
<dbReference type="GO" id="GO:0005829">
    <property type="term" value="C:cytosol"/>
    <property type="evidence" value="ECO:0007669"/>
    <property type="project" value="TreeGrafter"/>
</dbReference>
<evidence type="ECO:0000259" key="7">
    <source>
        <dbReference type="PROSITE" id="PS50042"/>
    </source>
</evidence>
<keyword evidence="3" id="KW-0805">Transcription regulation</keyword>
<dbReference type="Pfam" id="PF00072">
    <property type="entry name" value="Response_reg"/>
    <property type="match status" value="1"/>
</dbReference>
<evidence type="ECO:0000313" key="11">
    <source>
        <dbReference type="Proteomes" id="UP000199203"/>
    </source>
</evidence>
<feature type="domain" description="Response regulatory" evidence="8">
    <location>
        <begin position="5"/>
        <end position="121"/>
    </location>
</feature>
<keyword evidence="5" id="KW-0804">Transcription</keyword>
<dbReference type="GO" id="GO:0000976">
    <property type="term" value="F:transcription cis-regulatory region binding"/>
    <property type="evidence" value="ECO:0007669"/>
    <property type="project" value="TreeGrafter"/>
</dbReference>
<dbReference type="SUPFAM" id="SSF52172">
    <property type="entry name" value="CheY-like"/>
    <property type="match status" value="1"/>
</dbReference>
<feature type="modified residue" description="4-aspartylphosphate" evidence="6">
    <location>
        <position position="54"/>
    </location>
</feature>
<dbReference type="GO" id="GO:0032993">
    <property type="term" value="C:protein-DNA complex"/>
    <property type="evidence" value="ECO:0007669"/>
    <property type="project" value="TreeGrafter"/>
</dbReference>
<dbReference type="InterPro" id="IPR036388">
    <property type="entry name" value="WH-like_DNA-bd_sf"/>
</dbReference>
<dbReference type="PROSITE" id="PS51063">
    <property type="entry name" value="HTH_CRP_2"/>
    <property type="match status" value="1"/>
</dbReference>
<organism evidence="10 11">
    <name type="scientific">Epilithonimonas hungarica</name>
    <dbReference type="NCBI Taxonomy" id="454006"/>
    <lineage>
        <taxon>Bacteria</taxon>
        <taxon>Pseudomonadati</taxon>
        <taxon>Bacteroidota</taxon>
        <taxon>Flavobacteriia</taxon>
        <taxon>Flavobacteriales</taxon>
        <taxon>Weeksellaceae</taxon>
        <taxon>Chryseobacterium group</taxon>
        <taxon>Epilithonimonas</taxon>
    </lineage>
</organism>
<dbReference type="PANTHER" id="PTHR48111:SF1">
    <property type="entry name" value="TWO-COMPONENT RESPONSE REGULATOR ORR33"/>
    <property type="match status" value="1"/>
</dbReference>
<dbReference type="InterPro" id="IPR014710">
    <property type="entry name" value="RmlC-like_jellyroll"/>
</dbReference>
<evidence type="ECO:0000259" key="8">
    <source>
        <dbReference type="PROSITE" id="PS50110"/>
    </source>
</evidence>
<dbReference type="PANTHER" id="PTHR48111">
    <property type="entry name" value="REGULATOR OF RPOS"/>
    <property type="match status" value="1"/>
</dbReference>
<keyword evidence="10" id="KW-0808">Transferase</keyword>